<name>A0A3M7TB48_BRAPC</name>
<comment type="caution">
    <text evidence="1">The sequence shown here is derived from an EMBL/GenBank/DDBJ whole genome shotgun (WGS) entry which is preliminary data.</text>
</comment>
<accession>A0A3M7TB48</accession>
<keyword evidence="2" id="KW-1185">Reference proteome</keyword>
<organism evidence="1 2">
    <name type="scientific">Brachionus plicatilis</name>
    <name type="common">Marine rotifer</name>
    <name type="synonym">Brachionus muelleri</name>
    <dbReference type="NCBI Taxonomy" id="10195"/>
    <lineage>
        <taxon>Eukaryota</taxon>
        <taxon>Metazoa</taxon>
        <taxon>Spiralia</taxon>
        <taxon>Gnathifera</taxon>
        <taxon>Rotifera</taxon>
        <taxon>Eurotatoria</taxon>
        <taxon>Monogononta</taxon>
        <taxon>Pseudotrocha</taxon>
        <taxon>Ploima</taxon>
        <taxon>Brachionidae</taxon>
        <taxon>Brachionus</taxon>
    </lineage>
</organism>
<proteinExistence type="predicted"/>
<dbReference type="AlphaFoldDB" id="A0A3M7TB48"/>
<reference evidence="1 2" key="1">
    <citation type="journal article" date="2018" name="Sci. Rep.">
        <title>Genomic signatures of local adaptation to the degree of environmental predictability in rotifers.</title>
        <authorList>
            <person name="Franch-Gras L."/>
            <person name="Hahn C."/>
            <person name="Garcia-Roger E.M."/>
            <person name="Carmona M.J."/>
            <person name="Serra M."/>
            <person name="Gomez A."/>
        </authorList>
    </citation>
    <scope>NUCLEOTIDE SEQUENCE [LARGE SCALE GENOMIC DNA]</scope>
    <source>
        <strain evidence="1">HYR1</strain>
    </source>
</reference>
<dbReference type="Proteomes" id="UP000276133">
    <property type="component" value="Unassembled WGS sequence"/>
</dbReference>
<evidence type="ECO:0000313" key="2">
    <source>
        <dbReference type="Proteomes" id="UP000276133"/>
    </source>
</evidence>
<dbReference type="EMBL" id="REGN01000054">
    <property type="protein sequence ID" value="RNA44841.1"/>
    <property type="molecule type" value="Genomic_DNA"/>
</dbReference>
<protein>
    <submittedName>
        <fullName evidence="1">Uncharacterized protein</fullName>
    </submittedName>
</protein>
<sequence>MNNTISGQVNDLINPYLIPLKNRLYLNYDSFSQISYYSLRKSVNNAFIKSAEWAKLHNISSKKKN</sequence>
<gene>
    <name evidence="1" type="ORF">BpHYR1_009771</name>
</gene>
<evidence type="ECO:0000313" key="1">
    <source>
        <dbReference type="EMBL" id="RNA44841.1"/>
    </source>
</evidence>